<comment type="caution">
    <text evidence="1">The sequence shown here is derived from an EMBL/GenBank/DDBJ whole genome shotgun (WGS) entry which is preliminary data.</text>
</comment>
<dbReference type="Proteomes" id="UP000814128">
    <property type="component" value="Unassembled WGS sequence"/>
</dbReference>
<evidence type="ECO:0000313" key="2">
    <source>
        <dbReference type="Proteomes" id="UP000814128"/>
    </source>
</evidence>
<evidence type="ECO:0000313" key="1">
    <source>
        <dbReference type="EMBL" id="KAI0030065.1"/>
    </source>
</evidence>
<reference evidence="1" key="1">
    <citation type="submission" date="2021-02" db="EMBL/GenBank/DDBJ databases">
        <authorList>
            <consortium name="DOE Joint Genome Institute"/>
            <person name="Ahrendt S."/>
            <person name="Looney B.P."/>
            <person name="Miyauchi S."/>
            <person name="Morin E."/>
            <person name="Drula E."/>
            <person name="Courty P.E."/>
            <person name="Chicoki N."/>
            <person name="Fauchery L."/>
            <person name="Kohler A."/>
            <person name="Kuo A."/>
            <person name="Labutti K."/>
            <person name="Pangilinan J."/>
            <person name="Lipzen A."/>
            <person name="Riley R."/>
            <person name="Andreopoulos W."/>
            <person name="He G."/>
            <person name="Johnson J."/>
            <person name="Barry K.W."/>
            <person name="Grigoriev I.V."/>
            <person name="Nagy L."/>
            <person name="Hibbett D."/>
            <person name="Henrissat B."/>
            <person name="Matheny P.B."/>
            <person name="Labbe J."/>
            <person name="Martin F."/>
        </authorList>
    </citation>
    <scope>NUCLEOTIDE SEQUENCE</scope>
    <source>
        <strain evidence="1">EC-137</strain>
    </source>
</reference>
<reference evidence="1" key="2">
    <citation type="journal article" date="2022" name="New Phytol.">
        <title>Evolutionary transition to the ectomycorrhizal habit in the genomes of a hyperdiverse lineage of mushroom-forming fungi.</title>
        <authorList>
            <person name="Looney B."/>
            <person name="Miyauchi S."/>
            <person name="Morin E."/>
            <person name="Drula E."/>
            <person name="Courty P.E."/>
            <person name="Kohler A."/>
            <person name="Kuo A."/>
            <person name="LaButti K."/>
            <person name="Pangilinan J."/>
            <person name="Lipzen A."/>
            <person name="Riley R."/>
            <person name="Andreopoulos W."/>
            <person name="He G."/>
            <person name="Johnson J."/>
            <person name="Nolan M."/>
            <person name="Tritt A."/>
            <person name="Barry K.W."/>
            <person name="Grigoriev I.V."/>
            <person name="Nagy L.G."/>
            <person name="Hibbett D."/>
            <person name="Henrissat B."/>
            <person name="Matheny P.B."/>
            <person name="Labbe J."/>
            <person name="Martin F.M."/>
        </authorList>
    </citation>
    <scope>NUCLEOTIDE SEQUENCE</scope>
    <source>
        <strain evidence="1">EC-137</strain>
    </source>
</reference>
<sequence>MPSIADARTVLVIGATAGLGRALAKAIRDLPSKPTVVAAGRRRKRLEELAQEGGILTEQLDINLPRDELIPSVNALLKKYPDTDAVIFSAGVQRMFNLKEPQKADLDAMQLEWYTNFVSPITQIFKCFLPHFQELEKQGRPTFILPITSGLAAVPASAIPVYSATKAALHSFCMSMAKQLDNSNIHVVEIVPPLVESELHDYEGTTERLSKLWMPLAEWTKLTMDGLLSTNGSGIVAVGSIKKWYDDFEVGKVSMVL</sequence>
<organism evidence="1 2">
    <name type="scientific">Vararia minispora EC-137</name>
    <dbReference type="NCBI Taxonomy" id="1314806"/>
    <lineage>
        <taxon>Eukaryota</taxon>
        <taxon>Fungi</taxon>
        <taxon>Dikarya</taxon>
        <taxon>Basidiomycota</taxon>
        <taxon>Agaricomycotina</taxon>
        <taxon>Agaricomycetes</taxon>
        <taxon>Russulales</taxon>
        <taxon>Lachnocladiaceae</taxon>
        <taxon>Vararia</taxon>
    </lineage>
</organism>
<accession>A0ACB8QEN7</accession>
<protein>
    <submittedName>
        <fullName evidence="1">NAD(P)-binding protein</fullName>
    </submittedName>
</protein>
<name>A0ACB8QEN7_9AGAM</name>
<proteinExistence type="predicted"/>
<keyword evidence="2" id="KW-1185">Reference proteome</keyword>
<gene>
    <name evidence="1" type="ORF">K488DRAFT_88112</name>
</gene>
<dbReference type="EMBL" id="MU273641">
    <property type="protein sequence ID" value="KAI0030065.1"/>
    <property type="molecule type" value="Genomic_DNA"/>
</dbReference>